<comment type="caution">
    <text evidence="2">The sequence shown here is derived from an EMBL/GenBank/DDBJ whole genome shotgun (WGS) entry which is preliminary data.</text>
</comment>
<feature type="domain" description="Exonuclease" evidence="1">
    <location>
        <begin position="8"/>
        <end position="177"/>
    </location>
</feature>
<dbReference type="STRING" id="1035195.HMPREF9997_00247"/>
<sequence>MTHFDVNAMLSFDLETTSANPLEARIVTSAMVRIHNKDVEPLELLADPGVEIPEAASKVHGITTEHAREHGQPHEKVLAETVERIRQGWADGLTLIVFNAPYDLTVLRQLTGDFTVTGAVYDPFVVDRAKDPYRKGPRTLSDLSQFYGVRLDNAHEATADALAAARIAWKQLKLWPDLGTMDLDSLMEAQAVWYYERQTSFRKYLEGQGRDTSDVSTSWPMRG</sequence>
<evidence type="ECO:0000313" key="2">
    <source>
        <dbReference type="EMBL" id="EKX92202.1"/>
    </source>
</evidence>
<name>L1MLT6_9CORY</name>
<evidence type="ECO:0000313" key="3">
    <source>
        <dbReference type="Proteomes" id="UP000010445"/>
    </source>
</evidence>
<dbReference type="GeneID" id="84896693"/>
<keyword evidence="2" id="KW-0269">Exonuclease</keyword>
<dbReference type="SMART" id="SM00479">
    <property type="entry name" value="EXOIII"/>
    <property type="match status" value="1"/>
</dbReference>
<dbReference type="GO" id="GO:0003676">
    <property type="term" value="F:nucleic acid binding"/>
    <property type="evidence" value="ECO:0007669"/>
    <property type="project" value="InterPro"/>
</dbReference>
<dbReference type="Pfam" id="PF00929">
    <property type="entry name" value="RNase_T"/>
    <property type="match status" value="1"/>
</dbReference>
<dbReference type="InterPro" id="IPR012337">
    <property type="entry name" value="RNaseH-like_sf"/>
</dbReference>
<gene>
    <name evidence="2" type="ORF">HMPREF9997_00247</name>
</gene>
<dbReference type="RefSeq" id="WP_006061943.1">
    <property type="nucleotide sequence ID" value="NZ_KB290821.1"/>
</dbReference>
<dbReference type="HOGENOM" id="CLU_047806_5_0_11"/>
<protein>
    <submittedName>
        <fullName evidence="2">Exonuclease</fullName>
    </submittedName>
</protein>
<keyword evidence="3" id="KW-1185">Reference proteome</keyword>
<dbReference type="NCBIfam" id="NF005927">
    <property type="entry name" value="PRK07942.1"/>
    <property type="match status" value="1"/>
</dbReference>
<keyword evidence="2" id="KW-0378">Hydrolase</keyword>
<dbReference type="OrthoDB" id="9791657at2"/>
<evidence type="ECO:0000259" key="1">
    <source>
        <dbReference type="SMART" id="SM00479"/>
    </source>
</evidence>
<dbReference type="Gene3D" id="3.30.420.10">
    <property type="entry name" value="Ribonuclease H-like superfamily/Ribonuclease H"/>
    <property type="match status" value="1"/>
</dbReference>
<keyword evidence="2" id="KW-0540">Nuclease</keyword>
<dbReference type="eggNOG" id="COG0847">
    <property type="taxonomic scope" value="Bacteria"/>
</dbReference>
<dbReference type="InterPro" id="IPR013520">
    <property type="entry name" value="Ribonucl_H"/>
</dbReference>
<dbReference type="GO" id="GO:0004527">
    <property type="term" value="F:exonuclease activity"/>
    <property type="evidence" value="ECO:0007669"/>
    <property type="project" value="UniProtKB-KW"/>
</dbReference>
<dbReference type="AlphaFoldDB" id="L1MLT6"/>
<reference evidence="2 3" key="1">
    <citation type="submission" date="2012-05" db="EMBL/GenBank/DDBJ databases">
        <authorList>
            <person name="Weinstock G."/>
            <person name="Sodergren E."/>
            <person name="Lobos E.A."/>
            <person name="Fulton L."/>
            <person name="Fulton R."/>
            <person name="Courtney L."/>
            <person name="Fronick C."/>
            <person name="O'Laughlin M."/>
            <person name="Godfrey J."/>
            <person name="Wilson R.M."/>
            <person name="Miner T."/>
            <person name="Farmer C."/>
            <person name="Delehaunty K."/>
            <person name="Cordes M."/>
            <person name="Minx P."/>
            <person name="Tomlinson C."/>
            <person name="Chen J."/>
            <person name="Wollam A."/>
            <person name="Pepin K.H."/>
            <person name="Bhonagiri V."/>
            <person name="Zhang X."/>
            <person name="Suruliraj S."/>
            <person name="Warren W."/>
            <person name="Mitreva M."/>
            <person name="Mardis E.R."/>
            <person name="Wilson R.K."/>
        </authorList>
    </citation>
    <scope>NUCLEOTIDE SEQUENCE [LARGE SCALE GENOMIC DNA]</scope>
    <source>
        <strain evidence="2 3">F0235</strain>
    </source>
</reference>
<organism evidence="2 3">
    <name type="scientific">Corynebacterium durum F0235</name>
    <dbReference type="NCBI Taxonomy" id="1035195"/>
    <lineage>
        <taxon>Bacteria</taxon>
        <taxon>Bacillati</taxon>
        <taxon>Actinomycetota</taxon>
        <taxon>Actinomycetes</taxon>
        <taxon>Mycobacteriales</taxon>
        <taxon>Corynebacteriaceae</taxon>
        <taxon>Corynebacterium</taxon>
    </lineage>
</organism>
<accession>L1MLT6</accession>
<dbReference type="Proteomes" id="UP000010445">
    <property type="component" value="Unassembled WGS sequence"/>
</dbReference>
<dbReference type="SUPFAM" id="SSF53098">
    <property type="entry name" value="Ribonuclease H-like"/>
    <property type="match status" value="1"/>
</dbReference>
<dbReference type="EMBL" id="AMEM01000006">
    <property type="protein sequence ID" value="EKX92202.1"/>
    <property type="molecule type" value="Genomic_DNA"/>
</dbReference>
<dbReference type="InterPro" id="IPR036397">
    <property type="entry name" value="RNaseH_sf"/>
</dbReference>
<proteinExistence type="predicted"/>
<dbReference type="PATRIC" id="fig|1035195.3.peg.231"/>
<dbReference type="CDD" id="cd06127">
    <property type="entry name" value="DEDDh"/>
    <property type="match status" value="1"/>
</dbReference>